<sequence length="302" mass="33875">MRLRKDLPFTQPAVQAMSDFQNRIAPLFNEKHKALLMEQALYMLTPEMVSKSNNELKEIDSVDLSALSSEDVKGKHIRHHHRRHVYLPPYENEQYGILMPNLQGPGVDWLVEFKPKWLVQSPSAPADARNCRTCALNTMRREAGAHQGRGDSGFCPLNLLVADGVVLERALMNIWPLKDGIDQFVAAFREKVQPALRHLQTLQEEHGAVGLDDFLHPDGKDFGVAMALRDCSVFLALRRRTDSDDGGVEIIDVRLADLDLKTSEAGKVQKWAAMEQELLAGGWYQKLDGSNCALSRPILSQA</sequence>
<evidence type="ECO:0000256" key="2">
    <source>
        <dbReference type="ARBA" id="ARBA00008305"/>
    </source>
</evidence>
<gene>
    <name evidence="10" type="ORF">A1O5_07248</name>
</gene>
<dbReference type="STRING" id="1182543.W9WM07"/>
<keyword evidence="11" id="KW-1185">Reference proteome</keyword>
<comment type="function">
    <text evidence="9">Phosphorylates Ins(1,3,4,5,6)P5 at position 2 to form Ins(1,2,3,4,5,6)P6 (InsP6 or phytate).</text>
</comment>
<comment type="caution">
    <text evidence="10">The sequence shown here is derived from an EMBL/GenBank/DDBJ whole genome shotgun (WGS) entry which is preliminary data.</text>
</comment>
<dbReference type="eggNOG" id="ENOG502S7VH">
    <property type="taxonomic scope" value="Eukaryota"/>
</dbReference>
<proteinExistence type="inferred from homology"/>
<evidence type="ECO:0000256" key="1">
    <source>
        <dbReference type="ARBA" id="ARBA00003979"/>
    </source>
</evidence>
<dbReference type="GO" id="GO:0005524">
    <property type="term" value="F:ATP binding"/>
    <property type="evidence" value="ECO:0007669"/>
    <property type="project" value="UniProtKB-KW"/>
</dbReference>
<keyword evidence="5 9" id="KW-0808">Transferase</keyword>
<dbReference type="HOGENOM" id="CLU_031304_0_0_1"/>
<evidence type="ECO:0000256" key="9">
    <source>
        <dbReference type="RuleBase" id="RU364126"/>
    </source>
</evidence>
<evidence type="ECO:0000256" key="6">
    <source>
        <dbReference type="ARBA" id="ARBA00022741"/>
    </source>
</evidence>
<evidence type="ECO:0000256" key="7">
    <source>
        <dbReference type="ARBA" id="ARBA00022777"/>
    </source>
</evidence>
<evidence type="ECO:0000256" key="8">
    <source>
        <dbReference type="ARBA" id="ARBA00022840"/>
    </source>
</evidence>
<comment type="similarity">
    <text evidence="2">Belongs to the IPK1 type 1 family.</text>
</comment>
<reference evidence="10 11" key="1">
    <citation type="submission" date="2013-03" db="EMBL/GenBank/DDBJ databases">
        <title>The Genome Sequence of Cladophialophora psammophila CBS 110553.</title>
        <authorList>
            <consortium name="The Broad Institute Genomics Platform"/>
            <person name="Cuomo C."/>
            <person name="de Hoog S."/>
            <person name="Gorbushina A."/>
            <person name="Walker B."/>
            <person name="Young S.K."/>
            <person name="Zeng Q."/>
            <person name="Gargeya S."/>
            <person name="Fitzgerald M."/>
            <person name="Haas B."/>
            <person name="Abouelleil A."/>
            <person name="Allen A.W."/>
            <person name="Alvarado L."/>
            <person name="Arachchi H.M."/>
            <person name="Berlin A.M."/>
            <person name="Chapman S.B."/>
            <person name="Gainer-Dewar J."/>
            <person name="Goldberg J."/>
            <person name="Griggs A."/>
            <person name="Gujja S."/>
            <person name="Hansen M."/>
            <person name="Howarth C."/>
            <person name="Imamovic A."/>
            <person name="Ireland A."/>
            <person name="Larimer J."/>
            <person name="McCowan C."/>
            <person name="Murphy C."/>
            <person name="Pearson M."/>
            <person name="Poon T.W."/>
            <person name="Priest M."/>
            <person name="Roberts A."/>
            <person name="Saif S."/>
            <person name="Shea T."/>
            <person name="Sisk P."/>
            <person name="Sykes S."/>
            <person name="Wortman J."/>
            <person name="Nusbaum C."/>
            <person name="Birren B."/>
        </authorList>
    </citation>
    <scope>NUCLEOTIDE SEQUENCE [LARGE SCALE GENOMIC DNA]</scope>
    <source>
        <strain evidence="10 11">CBS 110553</strain>
    </source>
</reference>
<dbReference type="Proteomes" id="UP000019471">
    <property type="component" value="Unassembled WGS sequence"/>
</dbReference>
<dbReference type="InterPro" id="IPR009286">
    <property type="entry name" value="Ins_P5_2-kin"/>
</dbReference>
<comment type="function">
    <text evidence="1">Has kinase activity and phosphorylates inositol-1,3,4,5,6-pentakisphosphate (Ins(1,3,4,5,6)P5) to produce 1,2,3,4,5,6-hexakisphosphate (InsP6), also known as phytate.</text>
</comment>
<dbReference type="AlphaFoldDB" id="W9WM07"/>
<dbReference type="GeneID" id="19191954"/>
<keyword evidence="7 9" id="KW-0418">Kinase</keyword>
<evidence type="ECO:0000313" key="11">
    <source>
        <dbReference type="Proteomes" id="UP000019471"/>
    </source>
</evidence>
<dbReference type="RefSeq" id="XP_007746027.1">
    <property type="nucleotide sequence ID" value="XM_007747837.1"/>
</dbReference>
<dbReference type="PANTHER" id="PTHR14456">
    <property type="entry name" value="INOSITOL POLYPHOSPHATE KINASE 1"/>
    <property type="match status" value="1"/>
</dbReference>
<comment type="domain">
    <text evidence="9">The EXKPK motif is conserved in inositol-pentakisphosphate 2-kinases of both family 1 and 2.</text>
</comment>
<organism evidence="10 11">
    <name type="scientific">Cladophialophora psammophila CBS 110553</name>
    <dbReference type="NCBI Taxonomy" id="1182543"/>
    <lineage>
        <taxon>Eukaryota</taxon>
        <taxon>Fungi</taxon>
        <taxon>Dikarya</taxon>
        <taxon>Ascomycota</taxon>
        <taxon>Pezizomycotina</taxon>
        <taxon>Eurotiomycetes</taxon>
        <taxon>Chaetothyriomycetidae</taxon>
        <taxon>Chaetothyriales</taxon>
        <taxon>Herpotrichiellaceae</taxon>
        <taxon>Cladophialophora</taxon>
    </lineage>
</organism>
<name>W9WM07_9EURO</name>
<evidence type="ECO:0000256" key="3">
    <source>
        <dbReference type="ARBA" id="ARBA00012023"/>
    </source>
</evidence>
<accession>W9WM07</accession>
<comment type="catalytic activity">
    <reaction evidence="9">
        <text>1D-myo-inositol 1,3,4,5,6-pentakisphosphate + ATP = 1D-myo-inositol hexakisphosphate + ADP + H(+)</text>
        <dbReference type="Rhea" id="RHEA:20313"/>
        <dbReference type="ChEBI" id="CHEBI:15378"/>
        <dbReference type="ChEBI" id="CHEBI:30616"/>
        <dbReference type="ChEBI" id="CHEBI:57733"/>
        <dbReference type="ChEBI" id="CHEBI:58130"/>
        <dbReference type="ChEBI" id="CHEBI:456216"/>
        <dbReference type="EC" id="2.7.1.158"/>
    </reaction>
</comment>
<dbReference type="EC" id="2.7.1.158" evidence="3 9"/>
<dbReference type="GO" id="GO:0032958">
    <property type="term" value="P:inositol phosphate biosynthetic process"/>
    <property type="evidence" value="ECO:0007669"/>
    <property type="project" value="TreeGrafter"/>
</dbReference>
<dbReference type="PANTHER" id="PTHR14456:SF2">
    <property type="entry name" value="INOSITOL-PENTAKISPHOSPHATE 2-KINASE"/>
    <property type="match status" value="1"/>
</dbReference>
<evidence type="ECO:0000256" key="4">
    <source>
        <dbReference type="ARBA" id="ARBA00014846"/>
    </source>
</evidence>
<dbReference type="GO" id="GO:0035299">
    <property type="term" value="F:inositol-1,3,4,5,6-pentakisphosphate 2-kinase activity"/>
    <property type="evidence" value="ECO:0007669"/>
    <property type="project" value="UniProtKB-EC"/>
</dbReference>
<dbReference type="GO" id="GO:0005634">
    <property type="term" value="C:nucleus"/>
    <property type="evidence" value="ECO:0007669"/>
    <property type="project" value="TreeGrafter"/>
</dbReference>
<evidence type="ECO:0000256" key="5">
    <source>
        <dbReference type="ARBA" id="ARBA00022679"/>
    </source>
</evidence>
<dbReference type="OrthoDB" id="272370at2759"/>
<keyword evidence="6 9" id="KW-0547">Nucleotide-binding</keyword>
<keyword evidence="8 9" id="KW-0067">ATP-binding</keyword>
<dbReference type="Pfam" id="PF06090">
    <property type="entry name" value="Ins_P5_2-kin"/>
    <property type="match status" value="1"/>
</dbReference>
<protein>
    <recommendedName>
        <fullName evidence="4 9">Inositol-pentakisphosphate 2-kinase</fullName>
        <ecNumber evidence="3 9">2.7.1.158</ecNumber>
    </recommendedName>
</protein>
<evidence type="ECO:0000313" key="10">
    <source>
        <dbReference type="EMBL" id="EXJ69212.1"/>
    </source>
</evidence>
<dbReference type="EMBL" id="AMGX01000011">
    <property type="protein sequence ID" value="EXJ69212.1"/>
    <property type="molecule type" value="Genomic_DNA"/>
</dbReference>